<dbReference type="InterPro" id="IPR035965">
    <property type="entry name" value="PAS-like_dom_sf"/>
</dbReference>
<dbReference type="InterPro" id="IPR043128">
    <property type="entry name" value="Rev_trsase/Diguanyl_cyclase"/>
</dbReference>
<dbReference type="CDD" id="cd00130">
    <property type="entry name" value="PAS"/>
    <property type="match status" value="1"/>
</dbReference>
<organism evidence="3 4">
    <name type="scientific">Succinivibrio dextrinosolvens</name>
    <dbReference type="NCBI Taxonomy" id="83771"/>
    <lineage>
        <taxon>Bacteria</taxon>
        <taxon>Pseudomonadati</taxon>
        <taxon>Pseudomonadota</taxon>
        <taxon>Gammaproteobacteria</taxon>
        <taxon>Aeromonadales</taxon>
        <taxon>Succinivibrionaceae</taxon>
        <taxon>Succinivibrio</taxon>
    </lineage>
</organism>
<dbReference type="InterPro" id="IPR013655">
    <property type="entry name" value="PAS_fold_3"/>
</dbReference>
<dbReference type="EMBL" id="FOSF01000134">
    <property type="protein sequence ID" value="SFK60014.1"/>
    <property type="molecule type" value="Genomic_DNA"/>
</dbReference>
<dbReference type="Proteomes" id="UP000243374">
    <property type="component" value="Unassembled WGS sequence"/>
</dbReference>
<dbReference type="InterPro" id="IPR052155">
    <property type="entry name" value="Biofilm_reg_signaling"/>
</dbReference>
<dbReference type="Pfam" id="PF08447">
    <property type="entry name" value="PAS_3"/>
    <property type="match status" value="1"/>
</dbReference>
<dbReference type="SUPFAM" id="SSF55073">
    <property type="entry name" value="Nucleotide cyclase"/>
    <property type="match status" value="1"/>
</dbReference>
<reference evidence="3 4" key="1">
    <citation type="submission" date="2016-10" db="EMBL/GenBank/DDBJ databases">
        <authorList>
            <person name="Varghese N."/>
            <person name="Submissions S."/>
        </authorList>
    </citation>
    <scope>NUCLEOTIDE SEQUENCE [LARGE SCALE GENOMIC DNA]</scope>
    <source>
        <strain evidence="3 4">22B</strain>
    </source>
</reference>
<evidence type="ECO:0000313" key="4">
    <source>
        <dbReference type="Proteomes" id="UP000243374"/>
    </source>
</evidence>
<dbReference type="CDD" id="cd01949">
    <property type="entry name" value="GGDEF"/>
    <property type="match status" value="1"/>
</dbReference>
<evidence type="ECO:0000259" key="2">
    <source>
        <dbReference type="PROSITE" id="PS50887"/>
    </source>
</evidence>
<dbReference type="InterPro" id="IPR000700">
    <property type="entry name" value="PAS-assoc_C"/>
</dbReference>
<dbReference type="Gene3D" id="3.30.450.20">
    <property type="entry name" value="PAS domain"/>
    <property type="match status" value="1"/>
</dbReference>
<dbReference type="InterPro" id="IPR000160">
    <property type="entry name" value="GGDEF_dom"/>
</dbReference>
<dbReference type="InterPro" id="IPR000014">
    <property type="entry name" value="PAS"/>
</dbReference>
<dbReference type="SMART" id="SM00086">
    <property type="entry name" value="PAC"/>
    <property type="match status" value="1"/>
</dbReference>
<dbReference type="PANTHER" id="PTHR44757:SF2">
    <property type="entry name" value="BIOFILM ARCHITECTURE MAINTENANCE PROTEIN MBAA"/>
    <property type="match status" value="1"/>
</dbReference>
<dbReference type="Pfam" id="PF00990">
    <property type="entry name" value="GGDEF"/>
    <property type="match status" value="1"/>
</dbReference>
<protein>
    <submittedName>
        <fullName evidence="3">PAS domain S-box-containing protein/diguanylate cyclase (GGDEF) domain-containing protein</fullName>
    </submittedName>
</protein>
<feature type="domain" description="PAC" evidence="1">
    <location>
        <begin position="96"/>
        <end position="148"/>
    </location>
</feature>
<gene>
    <name evidence="3" type="ORF">SAMN04487865_11342</name>
</gene>
<evidence type="ECO:0000259" key="1">
    <source>
        <dbReference type="PROSITE" id="PS50113"/>
    </source>
</evidence>
<dbReference type="PANTHER" id="PTHR44757">
    <property type="entry name" value="DIGUANYLATE CYCLASE DGCP"/>
    <property type="match status" value="1"/>
</dbReference>
<dbReference type="PROSITE" id="PS50887">
    <property type="entry name" value="GGDEF"/>
    <property type="match status" value="1"/>
</dbReference>
<dbReference type="InterPro" id="IPR029787">
    <property type="entry name" value="Nucleotide_cyclase"/>
</dbReference>
<dbReference type="Gene3D" id="3.30.70.270">
    <property type="match status" value="1"/>
</dbReference>
<dbReference type="NCBIfam" id="TIGR00229">
    <property type="entry name" value="sensory_box"/>
    <property type="match status" value="1"/>
</dbReference>
<dbReference type="SUPFAM" id="SSF55785">
    <property type="entry name" value="PYP-like sensor domain (PAS domain)"/>
    <property type="match status" value="1"/>
</dbReference>
<dbReference type="PROSITE" id="PS50113">
    <property type="entry name" value="PAC"/>
    <property type="match status" value="1"/>
</dbReference>
<sequence length="461" mass="53459">MPMKDNNFTETEIVNEAELLQEALGSGAWSMTFDQNGEPTSLKWSQVFRRMIGFKDESDFPNEIKPFTDRIHKNDKQKIIRLYWNAVKDYTNRTIYDVEYQFLTKNRGYRWFHAAGRIARREDGSPISFVGFFIDIDDKKKLEESLKEADAEKSEQLRILKSLADMYYSMHLINLKTGTITEYSSGGELKEFLDKKIPATEKMRLIMENVIVPQYRDSAIKFTDLTTISERMRGIKTLSSEFIGQHTGWFIANFISVEIDNDGCPTVVLFTTQIIDERKQKEQVLFLRSVTDDMTGFMNRRAYEAQLEFYRNNPIPDNLVFTVFDINQLKQVNDTLGHAAGDELIYGFADIAEKLKHLQGKNKKIYRTGGDEFVGIFYLTPDEYAIGEREFFIHVNQWQGRLVKNMSIAAGHACKVDYPDANIDELAKLADERMYKAKTEYYKNNGLDHRQPTISQFDSIS</sequence>
<dbReference type="NCBIfam" id="TIGR00254">
    <property type="entry name" value="GGDEF"/>
    <property type="match status" value="1"/>
</dbReference>
<feature type="domain" description="GGDEF" evidence="2">
    <location>
        <begin position="317"/>
        <end position="452"/>
    </location>
</feature>
<dbReference type="AlphaFoldDB" id="A0A662ZDJ5"/>
<dbReference type="InterPro" id="IPR001610">
    <property type="entry name" value="PAC"/>
</dbReference>
<accession>A0A662ZDJ5</accession>
<dbReference type="SMART" id="SM00267">
    <property type="entry name" value="GGDEF"/>
    <property type="match status" value="1"/>
</dbReference>
<name>A0A662ZDJ5_9GAMM</name>
<proteinExistence type="predicted"/>
<evidence type="ECO:0000313" key="3">
    <source>
        <dbReference type="EMBL" id="SFK60014.1"/>
    </source>
</evidence>
<keyword evidence="4" id="KW-1185">Reference proteome</keyword>